<evidence type="ECO:0000256" key="2">
    <source>
        <dbReference type="SAM" id="SignalP"/>
    </source>
</evidence>
<keyword evidence="5" id="KW-1185">Reference proteome</keyword>
<accession>A0A1G5PWM4</accession>
<dbReference type="PANTHER" id="PTHR37423:SF2">
    <property type="entry name" value="MEMBRANE-BOUND LYTIC MUREIN TRANSGLYCOSYLASE C"/>
    <property type="match status" value="1"/>
</dbReference>
<dbReference type="Gene3D" id="1.10.530.10">
    <property type="match status" value="1"/>
</dbReference>
<dbReference type="SUPFAM" id="SSF53955">
    <property type="entry name" value="Lysozyme-like"/>
    <property type="match status" value="1"/>
</dbReference>
<feature type="chain" id="PRO_5011596897" evidence="2">
    <location>
        <begin position="39"/>
        <end position="216"/>
    </location>
</feature>
<reference evidence="4 5" key="1">
    <citation type="submission" date="2016-10" db="EMBL/GenBank/DDBJ databases">
        <authorList>
            <person name="de Groot N.N."/>
        </authorList>
    </citation>
    <scope>NUCLEOTIDE SEQUENCE [LARGE SCALE GENOMIC DNA]</scope>
    <source>
        <strain evidence="4 5">HLD2</strain>
    </source>
</reference>
<protein>
    <submittedName>
        <fullName evidence="4">Transglycosylase SLT domain-containing protein</fullName>
    </submittedName>
</protein>
<keyword evidence="2" id="KW-0732">Signal</keyword>
<evidence type="ECO:0000313" key="5">
    <source>
        <dbReference type="Proteomes" id="UP000199648"/>
    </source>
</evidence>
<sequence>MHTDNAACGIHMSSLSRKSLGAFCLLGALFLSTGAVQAESPEPDPPLAVDAYSDEYDELFRHYSRRFFGPFVDWRWFKAQAVAESFLNERAVSPVGARGLMQLMPNTYKEIRTGHSELGEIYSPWWNVAAGLYYNSMLYRKWNDEFQGNDRFLLMLASYNAGFYRVRQGLQRVGKVRTWEEIEDHVPAETRAYVARIRQLMRPKPQAPIVASAQTP</sequence>
<dbReference type="AlphaFoldDB" id="A0A1G5PWM4"/>
<name>A0A1G5PWM4_9GAMM</name>
<dbReference type="Proteomes" id="UP000199648">
    <property type="component" value="Unassembled WGS sequence"/>
</dbReference>
<evidence type="ECO:0000313" key="4">
    <source>
        <dbReference type="EMBL" id="SCZ53449.1"/>
    </source>
</evidence>
<feature type="signal peptide" evidence="2">
    <location>
        <begin position="1"/>
        <end position="38"/>
    </location>
</feature>
<feature type="domain" description="Transglycosylase SLT" evidence="3">
    <location>
        <begin position="72"/>
        <end position="180"/>
    </location>
</feature>
<dbReference type="PANTHER" id="PTHR37423">
    <property type="entry name" value="SOLUBLE LYTIC MUREIN TRANSGLYCOSYLASE-RELATED"/>
    <property type="match status" value="1"/>
</dbReference>
<dbReference type="RefSeq" id="WP_175452436.1">
    <property type="nucleotide sequence ID" value="NZ_FMWD01000002.1"/>
</dbReference>
<gene>
    <name evidence="4" type="ORF">SAMN03097708_00933</name>
</gene>
<dbReference type="Pfam" id="PF01464">
    <property type="entry name" value="SLT"/>
    <property type="match status" value="1"/>
</dbReference>
<comment type="similarity">
    <text evidence="1">Belongs to the transglycosylase Slt family.</text>
</comment>
<dbReference type="STRING" id="415747.SAMN03097708_00933"/>
<dbReference type="InterPro" id="IPR008258">
    <property type="entry name" value="Transglycosylase_SLT_dom_1"/>
</dbReference>
<dbReference type="EMBL" id="FMWD01000002">
    <property type="protein sequence ID" value="SCZ53449.1"/>
    <property type="molecule type" value="Genomic_DNA"/>
</dbReference>
<organism evidence="4 5">
    <name type="scientific">Thiohalomonas denitrificans</name>
    <dbReference type="NCBI Taxonomy" id="415747"/>
    <lineage>
        <taxon>Bacteria</taxon>
        <taxon>Pseudomonadati</taxon>
        <taxon>Pseudomonadota</taxon>
        <taxon>Gammaproteobacteria</taxon>
        <taxon>Thiohalomonadales</taxon>
        <taxon>Thiohalomonadaceae</taxon>
        <taxon>Thiohalomonas</taxon>
    </lineage>
</organism>
<dbReference type="InterPro" id="IPR023346">
    <property type="entry name" value="Lysozyme-like_dom_sf"/>
</dbReference>
<evidence type="ECO:0000259" key="3">
    <source>
        <dbReference type="Pfam" id="PF01464"/>
    </source>
</evidence>
<proteinExistence type="inferred from homology"/>
<evidence type="ECO:0000256" key="1">
    <source>
        <dbReference type="ARBA" id="ARBA00007734"/>
    </source>
</evidence>